<feature type="region of interest" description="Disordered" evidence="1">
    <location>
        <begin position="1"/>
        <end position="50"/>
    </location>
</feature>
<feature type="compositionally biased region" description="Low complexity" evidence="1">
    <location>
        <begin position="950"/>
        <end position="959"/>
    </location>
</feature>
<feature type="compositionally biased region" description="Basic and acidic residues" evidence="1">
    <location>
        <begin position="464"/>
        <end position="508"/>
    </location>
</feature>
<feature type="region of interest" description="Disordered" evidence="1">
    <location>
        <begin position="580"/>
        <end position="780"/>
    </location>
</feature>
<feature type="compositionally biased region" description="Basic and acidic residues" evidence="1">
    <location>
        <begin position="1129"/>
        <end position="1142"/>
    </location>
</feature>
<feature type="compositionally biased region" description="Low complexity" evidence="1">
    <location>
        <begin position="32"/>
        <end position="41"/>
    </location>
</feature>
<feature type="compositionally biased region" description="Acidic residues" evidence="1">
    <location>
        <begin position="1151"/>
        <end position="1167"/>
    </location>
</feature>
<feature type="compositionally biased region" description="Low complexity" evidence="1">
    <location>
        <begin position="214"/>
        <end position="227"/>
    </location>
</feature>
<feature type="compositionally biased region" description="Low complexity" evidence="1">
    <location>
        <begin position="385"/>
        <end position="420"/>
    </location>
</feature>
<feature type="region of interest" description="Disordered" evidence="1">
    <location>
        <begin position="204"/>
        <end position="227"/>
    </location>
</feature>
<feature type="compositionally biased region" description="Basic and acidic residues" evidence="1">
    <location>
        <begin position="1371"/>
        <end position="1380"/>
    </location>
</feature>
<gene>
    <name evidence="2" type="ORF">Hamer_G024438</name>
</gene>
<feature type="compositionally biased region" description="Polar residues" evidence="1">
    <location>
        <begin position="1436"/>
        <end position="1462"/>
    </location>
</feature>
<feature type="compositionally biased region" description="Low complexity" evidence="1">
    <location>
        <begin position="1336"/>
        <end position="1345"/>
    </location>
</feature>
<feature type="compositionally biased region" description="Polar residues" evidence="1">
    <location>
        <begin position="1298"/>
        <end position="1307"/>
    </location>
</feature>
<reference evidence="2" key="1">
    <citation type="journal article" date="2021" name="Sci. Adv.">
        <title>The American lobster genome reveals insights on longevity, neural, and immune adaptations.</title>
        <authorList>
            <person name="Polinski J.M."/>
            <person name="Zimin A.V."/>
            <person name="Clark K.F."/>
            <person name="Kohn A.B."/>
            <person name="Sadowski N."/>
            <person name="Timp W."/>
            <person name="Ptitsyn A."/>
            <person name="Khanna P."/>
            <person name="Romanova D.Y."/>
            <person name="Williams P."/>
            <person name="Greenwood S.J."/>
            <person name="Moroz L.L."/>
            <person name="Walt D.R."/>
            <person name="Bodnar A.G."/>
        </authorList>
    </citation>
    <scope>NUCLEOTIDE SEQUENCE</scope>
    <source>
        <strain evidence="2">GMGI-L3</strain>
    </source>
</reference>
<accession>A0A8J5KAB2</accession>
<feature type="region of interest" description="Disordered" evidence="1">
    <location>
        <begin position="950"/>
        <end position="982"/>
    </location>
</feature>
<feature type="region of interest" description="Disordered" evidence="1">
    <location>
        <begin position="1336"/>
        <end position="1525"/>
    </location>
</feature>
<feature type="compositionally biased region" description="Polar residues" evidence="1">
    <location>
        <begin position="276"/>
        <end position="292"/>
    </location>
</feature>
<feature type="compositionally biased region" description="Polar residues" evidence="1">
    <location>
        <begin position="366"/>
        <end position="383"/>
    </location>
</feature>
<feature type="region of interest" description="Disordered" evidence="1">
    <location>
        <begin position="1217"/>
        <end position="1321"/>
    </location>
</feature>
<protein>
    <submittedName>
        <fullName evidence="2">Uncharacterized protein</fullName>
    </submittedName>
</protein>
<feature type="region of interest" description="Disordered" evidence="1">
    <location>
        <begin position="276"/>
        <end position="345"/>
    </location>
</feature>
<feature type="compositionally biased region" description="Basic and acidic residues" evidence="1">
    <location>
        <begin position="1084"/>
        <end position="1100"/>
    </location>
</feature>
<feature type="region of interest" description="Disordered" evidence="1">
    <location>
        <begin position="1057"/>
        <end position="1186"/>
    </location>
</feature>
<feature type="region of interest" description="Disordered" evidence="1">
    <location>
        <begin position="360"/>
        <end position="513"/>
    </location>
</feature>
<evidence type="ECO:0000313" key="3">
    <source>
        <dbReference type="Proteomes" id="UP000747542"/>
    </source>
</evidence>
<name>A0A8J5KAB2_HOMAM</name>
<keyword evidence="3" id="KW-1185">Reference proteome</keyword>
<feature type="compositionally biased region" description="Polar residues" evidence="1">
    <location>
        <begin position="324"/>
        <end position="345"/>
    </location>
</feature>
<feature type="compositionally biased region" description="Basic and acidic residues" evidence="1">
    <location>
        <begin position="1267"/>
        <end position="1297"/>
    </location>
</feature>
<sequence>MDPVLPTGPCGKGETGQASASTIGAGGLDAAPSSSLSQPSSFTGTMSAARPSLSTVKLLNTVTFETIESGTDKDDDDDDDECLDSSMPTFRSNLLTATASETVDSGIGNDELGAENSISRFLSRSDDSRIESSDTLSETDVDRSSFRFSFRTPLSQKPTELTSPASDVKAFTWNSEHCVSTYATTQSSPTVTLVTTKFASLSVSSPDKELPCKSFPETSSPSATPSSGIFNIKLLKENLLRESEGLDPLQPSPNLEDSSSTCSYLTLSGSSGFFSKSNATDEVPSPKTSPTAETEYPTEVNGDVPSSTFSFLRSPARSEPTVHDTPSLQEATTDVTDQPSSTESFGRTRFSFLTKAYLPPMDSASEENGTTTELRWSPSSEKPISSPTSGFTFSFSRTSEASATTLTSATVTPVVTSSTASPPPDKSRFFSFLNLRHSPESVSPPSPSRSTGEKVSPPGSSHKLKPEGKDKVCDAQEVKDEKSDKLLSEKIRKRDTETNQSGEQKKDLEETEAQELQRKLEILNHIMDQETLGAPGATRNPQLNLMSGMSEDSDYKSDVNYPVGQHPNSSASQFLAVANQMSTPQRSLETSRENSYEMDDGGGGEQSLQEGYSEGYDTMVGDKSSTGYYDSYTIEHNRKNEGHASSGGAEEDLFYNSRPNNRKDYSPVSSYYGTYDYASTGQGATQDDTAPARTSSNNGRGKLARGTTRRPSLERQTTLYDDQGGGTRGDGTSRENRYSNYHSYYHQYSSSQEETSAPTAEGEYGYEEKTPKDEQADLGYQNDQEATWYDKDRTEGYYGEYGKECSKDEGYQNDKNDDGYAGEQYDTYGYDQYGQYEQYDQYYGYGKSGEIYDYSQYGYYGEDGGTYYQNYDGYYGYYDEAGVFHNYNENYNYAYRSNEHLDSSAEVQGDGSKVTDASKMITAPSSLASAYTTTTSAITTTKALSSVLTTTTSSSTTTKPLGNHRAAQQKKQQQSKPASGGFGLFSMNKKGGLFNAMSGITSKVSDTLNTAVKEVSATAAAAAQQANVAAHQTTKAATAKATAAAKSAGVVGPHPAAAAAQKAATPQTVKPPISGSRVTLTKQESVRSDKMPGDEAERRSLATLPETSDLTYQTDSLEQTSPWQQETYETAHTDKTQHRQDSFETAPEGSIYDEEEQGQDDYYDDYYDEQRPRRHYDSHDPYYEEDYYDDDRRSRCYEYDDYYRDSFENDEVSSIVDTERGLPRYPSQGSEEIFPEGDGQYSTEYESGTESRENVNARIEPYPGDLSKAKEEKPKESKIIDFDMKTRTELAKAESDTTKSGPSTATLNRPAEQVNRQRSFEEKMRQMKGILKLPALPTSLPTSLPIKIPDLTRASVPKPQDKLRVLSSQPAREEQVKETEQLPVKKVTQQTQPRPEPAVDQAKKASFEEKMKMLQKPSSEPTVGIQPPETVPRPTEASQEVLSDPSRTGSTLPEQTPAQKQPASEDALQPDQQITGPGPASADAGEAEGPSDAKLTPLTSSEERHVSFEEDGGVPGEEGPPKKKMNARERWYWAFNKIVGELNFTSLNIENTETT</sequence>
<feature type="compositionally biased region" description="Basic and acidic residues" evidence="1">
    <location>
        <begin position="633"/>
        <end position="642"/>
    </location>
</feature>
<feature type="compositionally biased region" description="Polar residues" evidence="1">
    <location>
        <begin position="667"/>
        <end position="699"/>
    </location>
</feature>
<evidence type="ECO:0000256" key="1">
    <source>
        <dbReference type="SAM" id="MobiDB-lite"/>
    </source>
</evidence>
<comment type="caution">
    <text evidence="2">The sequence shown here is derived from an EMBL/GenBank/DDBJ whole genome shotgun (WGS) entry which is preliminary data.</text>
</comment>
<feature type="non-terminal residue" evidence="2">
    <location>
        <position position="1555"/>
    </location>
</feature>
<organism evidence="2 3">
    <name type="scientific">Homarus americanus</name>
    <name type="common">American lobster</name>
    <dbReference type="NCBI Taxonomy" id="6706"/>
    <lineage>
        <taxon>Eukaryota</taxon>
        <taxon>Metazoa</taxon>
        <taxon>Ecdysozoa</taxon>
        <taxon>Arthropoda</taxon>
        <taxon>Crustacea</taxon>
        <taxon>Multicrustacea</taxon>
        <taxon>Malacostraca</taxon>
        <taxon>Eumalacostraca</taxon>
        <taxon>Eucarida</taxon>
        <taxon>Decapoda</taxon>
        <taxon>Pleocyemata</taxon>
        <taxon>Astacidea</taxon>
        <taxon>Nephropoidea</taxon>
        <taxon>Nephropidae</taxon>
        <taxon>Homarus</taxon>
    </lineage>
</organism>
<feature type="region of interest" description="Disordered" evidence="1">
    <location>
        <begin position="531"/>
        <end position="568"/>
    </location>
</feature>
<feature type="compositionally biased region" description="Basic and acidic residues" evidence="1">
    <location>
        <begin position="1168"/>
        <end position="1182"/>
    </location>
</feature>
<feature type="compositionally biased region" description="Basic and acidic residues" evidence="1">
    <location>
        <begin position="766"/>
        <end position="775"/>
    </location>
</feature>
<dbReference type="EMBL" id="JAHLQT010015095">
    <property type="protein sequence ID" value="KAG7169859.1"/>
    <property type="molecule type" value="Genomic_DNA"/>
</dbReference>
<feature type="compositionally biased region" description="Acidic residues" evidence="1">
    <location>
        <begin position="73"/>
        <end position="83"/>
    </location>
</feature>
<evidence type="ECO:0000313" key="2">
    <source>
        <dbReference type="EMBL" id="KAG7169859.1"/>
    </source>
</evidence>
<feature type="compositionally biased region" description="Low complexity" evidence="1">
    <location>
        <begin position="738"/>
        <end position="753"/>
    </location>
</feature>
<feature type="compositionally biased region" description="Basic and acidic residues" evidence="1">
    <location>
        <begin position="1401"/>
        <end position="1412"/>
    </location>
</feature>
<proteinExistence type="predicted"/>
<feature type="region of interest" description="Disordered" evidence="1">
    <location>
        <begin position="68"/>
        <end position="87"/>
    </location>
</feature>
<feature type="compositionally biased region" description="Low complexity" evidence="1">
    <location>
        <begin position="1057"/>
        <end position="1070"/>
    </location>
</feature>
<feature type="compositionally biased region" description="Polar residues" evidence="1">
    <location>
        <begin position="1105"/>
        <end position="1128"/>
    </location>
</feature>
<dbReference type="Proteomes" id="UP000747542">
    <property type="component" value="Unassembled WGS sequence"/>
</dbReference>